<dbReference type="InterPro" id="IPR036291">
    <property type="entry name" value="NAD(P)-bd_dom_sf"/>
</dbReference>
<keyword evidence="1" id="KW-0521">NADP</keyword>
<protein>
    <submittedName>
        <fullName evidence="3">NADP-dependent oxidoreductase</fullName>
    </submittedName>
</protein>
<comment type="caution">
    <text evidence="3">The sequence shown here is derived from an EMBL/GenBank/DDBJ whole genome shotgun (WGS) entry which is preliminary data.</text>
</comment>
<feature type="domain" description="Enoyl reductase (ER)" evidence="2">
    <location>
        <begin position="10"/>
        <end position="312"/>
    </location>
</feature>
<reference evidence="3 4" key="1">
    <citation type="submission" date="2018-08" db="EMBL/GenBank/DDBJ databases">
        <title>Actinomadura jelena sp. nov., a novel Actinomycete isolated from soil in Chad.</title>
        <authorList>
            <person name="Shi L."/>
        </authorList>
    </citation>
    <scope>NUCLEOTIDE SEQUENCE [LARGE SCALE GENOMIC DNA]</scope>
    <source>
        <strain evidence="3 4">NEAU-G17</strain>
    </source>
</reference>
<organism evidence="3 4">
    <name type="scientific">Actinomadura logoneensis</name>
    <dbReference type="NCBI Taxonomy" id="2293572"/>
    <lineage>
        <taxon>Bacteria</taxon>
        <taxon>Bacillati</taxon>
        <taxon>Actinomycetota</taxon>
        <taxon>Actinomycetes</taxon>
        <taxon>Streptosporangiales</taxon>
        <taxon>Thermomonosporaceae</taxon>
        <taxon>Actinomadura</taxon>
    </lineage>
</organism>
<dbReference type="InterPro" id="IPR051603">
    <property type="entry name" value="Zinc-ADH_QOR/CCCR"/>
</dbReference>
<accession>A0A372JKB6</accession>
<dbReference type="InterPro" id="IPR013154">
    <property type="entry name" value="ADH-like_N"/>
</dbReference>
<dbReference type="PANTHER" id="PTHR44154">
    <property type="entry name" value="QUINONE OXIDOREDUCTASE"/>
    <property type="match status" value="1"/>
</dbReference>
<dbReference type="Gene3D" id="3.90.180.10">
    <property type="entry name" value="Medium-chain alcohol dehydrogenases, catalytic domain"/>
    <property type="match status" value="1"/>
</dbReference>
<dbReference type="EMBL" id="QURH01000289">
    <property type="protein sequence ID" value="RFU40390.1"/>
    <property type="molecule type" value="Genomic_DNA"/>
</dbReference>
<dbReference type="AlphaFoldDB" id="A0A372JKB6"/>
<dbReference type="SMART" id="SM00829">
    <property type="entry name" value="PKS_ER"/>
    <property type="match status" value="1"/>
</dbReference>
<dbReference type="RefSeq" id="WP_117358510.1">
    <property type="nucleotide sequence ID" value="NZ_QURH01000289.1"/>
</dbReference>
<dbReference type="SUPFAM" id="SSF51735">
    <property type="entry name" value="NAD(P)-binding Rossmann-fold domains"/>
    <property type="match status" value="1"/>
</dbReference>
<dbReference type="PANTHER" id="PTHR44154:SF1">
    <property type="entry name" value="QUINONE OXIDOREDUCTASE"/>
    <property type="match status" value="1"/>
</dbReference>
<sequence length="314" mass="32917">MRAIAVSEYGATPSLMDLDRPEPGPGEILVKLVAAGVNPYDWKVAAGAMKDVVQARFPLILGQDGAGVVEEVGEGVDRYRTGDQVYGSFGAVPRGLGSYAEYAVVAADGPVATMPQKMVYSQAAAVPTASMTAYNLVERTGVEEGRTVLVCGATGGVGQAVVQLAALKGARVIATAGPDMTDRMLRLGADETVDHRAGDLFESVTEAHPDGLDIVIDMVDDERRLDELAGAVRKGGIVASTIGQANTAGLKKRGIRAVNFVNKASRELLETLAELIDRGKLTVHIDREVDLADAPAALAEIKRGGARGKLVIRL</sequence>
<evidence type="ECO:0000259" key="2">
    <source>
        <dbReference type="SMART" id="SM00829"/>
    </source>
</evidence>
<evidence type="ECO:0000313" key="3">
    <source>
        <dbReference type="EMBL" id="RFU40390.1"/>
    </source>
</evidence>
<dbReference type="GO" id="GO:0016491">
    <property type="term" value="F:oxidoreductase activity"/>
    <property type="evidence" value="ECO:0007669"/>
    <property type="project" value="InterPro"/>
</dbReference>
<dbReference type="Pfam" id="PF08240">
    <property type="entry name" value="ADH_N"/>
    <property type="match status" value="1"/>
</dbReference>
<proteinExistence type="predicted"/>
<dbReference type="CDD" id="cd05289">
    <property type="entry name" value="MDR_like_2"/>
    <property type="match status" value="1"/>
</dbReference>
<dbReference type="InterPro" id="IPR020843">
    <property type="entry name" value="ER"/>
</dbReference>
<dbReference type="InterPro" id="IPR011032">
    <property type="entry name" value="GroES-like_sf"/>
</dbReference>
<evidence type="ECO:0000256" key="1">
    <source>
        <dbReference type="ARBA" id="ARBA00022857"/>
    </source>
</evidence>
<gene>
    <name evidence="3" type="ORF">DZF91_17400</name>
</gene>
<dbReference type="OrthoDB" id="2665481at2"/>
<dbReference type="SUPFAM" id="SSF50129">
    <property type="entry name" value="GroES-like"/>
    <property type="match status" value="1"/>
</dbReference>
<dbReference type="Pfam" id="PF13602">
    <property type="entry name" value="ADH_zinc_N_2"/>
    <property type="match status" value="1"/>
</dbReference>
<name>A0A372JKB6_9ACTN</name>
<dbReference type="Gene3D" id="3.40.50.720">
    <property type="entry name" value="NAD(P)-binding Rossmann-like Domain"/>
    <property type="match status" value="1"/>
</dbReference>
<keyword evidence="4" id="KW-1185">Reference proteome</keyword>
<dbReference type="Proteomes" id="UP000261811">
    <property type="component" value="Unassembled WGS sequence"/>
</dbReference>
<evidence type="ECO:0000313" key="4">
    <source>
        <dbReference type="Proteomes" id="UP000261811"/>
    </source>
</evidence>